<dbReference type="GO" id="GO:0016987">
    <property type="term" value="F:sigma factor activity"/>
    <property type="evidence" value="ECO:0007669"/>
    <property type="project" value="InterPro"/>
</dbReference>
<dbReference type="GO" id="GO:0003677">
    <property type="term" value="F:DNA binding"/>
    <property type="evidence" value="ECO:0007669"/>
    <property type="project" value="InterPro"/>
</dbReference>
<name>A0A6L5QKG8_9BURK</name>
<gene>
    <name evidence="3" type="ORF">GJ697_20740</name>
</gene>
<dbReference type="Pfam" id="PF04542">
    <property type="entry name" value="Sigma70_r2"/>
    <property type="match status" value="1"/>
</dbReference>
<keyword evidence="4" id="KW-1185">Reference proteome</keyword>
<organism evidence="3 4">
    <name type="scientific">Duganella alba</name>
    <dbReference type="NCBI Taxonomy" id="2666081"/>
    <lineage>
        <taxon>Bacteria</taxon>
        <taxon>Pseudomonadati</taxon>
        <taxon>Pseudomonadota</taxon>
        <taxon>Betaproteobacteria</taxon>
        <taxon>Burkholderiales</taxon>
        <taxon>Oxalobacteraceae</taxon>
        <taxon>Telluria group</taxon>
        <taxon>Duganella</taxon>
    </lineage>
</organism>
<evidence type="ECO:0000259" key="2">
    <source>
        <dbReference type="Pfam" id="PF08281"/>
    </source>
</evidence>
<proteinExistence type="predicted"/>
<dbReference type="SUPFAM" id="SSF88946">
    <property type="entry name" value="Sigma2 domain of RNA polymerase sigma factors"/>
    <property type="match status" value="1"/>
</dbReference>
<dbReference type="PANTHER" id="PTHR30173:SF36">
    <property type="entry name" value="ECF RNA POLYMERASE SIGMA FACTOR SIGJ"/>
    <property type="match status" value="1"/>
</dbReference>
<evidence type="ECO:0000313" key="3">
    <source>
        <dbReference type="EMBL" id="MRX10266.1"/>
    </source>
</evidence>
<sequence>MPCPTDTDGALFERLRPRLKAISCRIVGNEAEAEDIVQDCFLKWRVAEQAALTTPAAWLTTVVQHQSIDRLRKRARDAVAAHTAMELTPESPPAPPEDSLLRRAELADALARMLSCLSPAERLALVLHEVFECEHADIAATLGTRPANARQHLARARRRLREQQAEAPASEKLNRELIRRFQAALNGIDVPAMITLLGEEQPMSVHTSFRTEACANDAVYALAA</sequence>
<dbReference type="InterPro" id="IPR052704">
    <property type="entry name" value="ECF_Sigma-70_Domain"/>
</dbReference>
<comment type="caution">
    <text evidence="3">The sequence shown here is derived from an EMBL/GenBank/DDBJ whole genome shotgun (WGS) entry which is preliminary data.</text>
</comment>
<evidence type="ECO:0000259" key="1">
    <source>
        <dbReference type="Pfam" id="PF04542"/>
    </source>
</evidence>
<dbReference type="InterPro" id="IPR013324">
    <property type="entry name" value="RNA_pol_sigma_r3/r4-like"/>
</dbReference>
<dbReference type="RefSeq" id="WP_154367865.1">
    <property type="nucleotide sequence ID" value="NZ_WKJM01000019.1"/>
</dbReference>
<dbReference type="Pfam" id="PF08281">
    <property type="entry name" value="Sigma70_r4_2"/>
    <property type="match status" value="1"/>
</dbReference>
<feature type="domain" description="RNA polymerase sigma-70 region 2" evidence="1">
    <location>
        <begin position="11"/>
        <end position="76"/>
    </location>
</feature>
<dbReference type="SUPFAM" id="SSF88659">
    <property type="entry name" value="Sigma3 and sigma4 domains of RNA polymerase sigma factors"/>
    <property type="match status" value="1"/>
</dbReference>
<evidence type="ECO:0000313" key="4">
    <source>
        <dbReference type="Proteomes" id="UP000481037"/>
    </source>
</evidence>
<dbReference type="InterPro" id="IPR013249">
    <property type="entry name" value="RNA_pol_sigma70_r4_t2"/>
</dbReference>
<feature type="domain" description="RNA polymerase sigma factor 70 region 4 type 2" evidence="2">
    <location>
        <begin position="108"/>
        <end position="160"/>
    </location>
</feature>
<dbReference type="EMBL" id="WKJM01000019">
    <property type="protein sequence ID" value="MRX10266.1"/>
    <property type="molecule type" value="Genomic_DNA"/>
</dbReference>
<dbReference type="PANTHER" id="PTHR30173">
    <property type="entry name" value="SIGMA 19 FACTOR"/>
    <property type="match status" value="1"/>
</dbReference>
<dbReference type="NCBIfam" id="TIGR02937">
    <property type="entry name" value="sigma70-ECF"/>
    <property type="match status" value="1"/>
</dbReference>
<dbReference type="AlphaFoldDB" id="A0A6L5QKG8"/>
<protein>
    <submittedName>
        <fullName evidence="3">Sigma-70 family RNA polymerase sigma factor</fullName>
    </submittedName>
</protein>
<dbReference type="InterPro" id="IPR013325">
    <property type="entry name" value="RNA_pol_sigma_r2"/>
</dbReference>
<accession>A0A6L5QKG8</accession>
<dbReference type="Proteomes" id="UP000481037">
    <property type="component" value="Unassembled WGS sequence"/>
</dbReference>
<reference evidence="3 4" key="1">
    <citation type="submission" date="2019-11" db="EMBL/GenBank/DDBJ databases">
        <title>Novel species isolated from a subtropical stream in China.</title>
        <authorList>
            <person name="Lu H."/>
        </authorList>
    </citation>
    <scope>NUCLEOTIDE SEQUENCE [LARGE SCALE GENOMIC DNA]</scope>
    <source>
        <strain evidence="3 4">FT25W</strain>
    </source>
</reference>
<dbReference type="InterPro" id="IPR014284">
    <property type="entry name" value="RNA_pol_sigma-70_dom"/>
</dbReference>
<dbReference type="GO" id="GO:0006352">
    <property type="term" value="P:DNA-templated transcription initiation"/>
    <property type="evidence" value="ECO:0007669"/>
    <property type="project" value="InterPro"/>
</dbReference>
<dbReference type="InterPro" id="IPR036388">
    <property type="entry name" value="WH-like_DNA-bd_sf"/>
</dbReference>
<dbReference type="Gene3D" id="1.10.10.10">
    <property type="entry name" value="Winged helix-like DNA-binding domain superfamily/Winged helix DNA-binding domain"/>
    <property type="match status" value="1"/>
</dbReference>
<dbReference type="InterPro" id="IPR007627">
    <property type="entry name" value="RNA_pol_sigma70_r2"/>
</dbReference>
<dbReference type="Gene3D" id="1.10.1740.10">
    <property type="match status" value="1"/>
</dbReference>